<evidence type="ECO:0000256" key="5">
    <source>
        <dbReference type="ARBA" id="ARBA00022840"/>
    </source>
</evidence>
<dbReference type="GO" id="GO:0009252">
    <property type="term" value="P:peptidoglycan biosynthetic process"/>
    <property type="evidence" value="ECO:0007669"/>
    <property type="project" value="UniProtKB-UniRule"/>
</dbReference>
<dbReference type="EMBL" id="UGYZ01000002">
    <property type="protein sequence ID" value="SUJ20254.1"/>
    <property type="molecule type" value="Genomic_DNA"/>
</dbReference>
<reference evidence="15 16" key="1">
    <citation type="submission" date="2018-06" db="EMBL/GenBank/DDBJ databases">
        <authorList>
            <consortium name="Pathogen Informatics"/>
            <person name="Doyle S."/>
        </authorList>
    </citation>
    <scope>NUCLEOTIDE SEQUENCE [LARGE SCALE GENOMIC DNA]</scope>
    <source>
        <strain evidence="16">ATCC 11859 / DSM 33 / NCIB 8841 / NCTC 4822</strain>
    </source>
</reference>
<evidence type="ECO:0000259" key="14">
    <source>
        <dbReference type="Pfam" id="PF08245"/>
    </source>
</evidence>
<dbReference type="Pfam" id="PF02875">
    <property type="entry name" value="Mur_ligase_C"/>
    <property type="match status" value="1"/>
</dbReference>
<keyword evidence="3 10" id="KW-0132">Cell division</keyword>
<dbReference type="RefSeq" id="WP_115363366.1">
    <property type="nucleotide sequence ID" value="NZ_CP038012.1"/>
</dbReference>
<dbReference type="Gene3D" id="3.40.1190.10">
    <property type="entry name" value="Mur-like, catalytic domain"/>
    <property type="match status" value="1"/>
</dbReference>
<evidence type="ECO:0000259" key="12">
    <source>
        <dbReference type="Pfam" id="PF01225"/>
    </source>
</evidence>
<dbReference type="InterPro" id="IPR036615">
    <property type="entry name" value="Mur_ligase_C_dom_sf"/>
</dbReference>
<dbReference type="PANTHER" id="PTHR43024:SF1">
    <property type="entry name" value="UDP-N-ACETYLMURAMOYL-TRIPEPTIDE--D-ALANYL-D-ALANINE LIGASE"/>
    <property type="match status" value="1"/>
</dbReference>
<dbReference type="HAMAP" id="MF_02019">
    <property type="entry name" value="MurF"/>
    <property type="match status" value="1"/>
</dbReference>
<keyword evidence="16" id="KW-1185">Reference proteome</keyword>
<evidence type="ECO:0000256" key="2">
    <source>
        <dbReference type="ARBA" id="ARBA00022598"/>
    </source>
</evidence>
<dbReference type="NCBIfam" id="TIGR01143">
    <property type="entry name" value="murF"/>
    <property type="match status" value="1"/>
</dbReference>
<dbReference type="GO" id="GO:0071555">
    <property type="term" value="P:cell wall organization"/>
    <property type="evidence" value="ECO:0007669"/>
    <property type="project" value="UniProtKB-KW"/>
</dbReference>
<dbReference type="InterPro" id="IPR035911">
    <property type="entry name" value="MurE/MurF_N"/>
</dbReference>
<dbReference type="InterPro" id="IPR005863">
    <property type="entry name" value="UDP-N-AcMur_synth"/>
</dbReference>
<dbReference type="SUPFAM" id="SSF53623">
    <property type="entry name" value="MurD-like peptide ligases, catalytic domain"/>
    <property type="match status" value="1"/>
</dbReference>
<feature type="domain" description="Mur ligase central" evidence="14">
    <location>
        <begin position="108"/>
        <end position="294"/>
    </location>
</feature>
<dbReference type="GO" id="GO:0051301">
    <property type="term" value="P:cell division"/>
    <property type="evidence" value="ECO:0007669"/>
    <property type="project" value="UniProtKB-KW"/>
</dbReference>
<keyword evidence="5 10" id="KW-0067">ATP-binding</keyword>
<keyword evidence="4 10" id="KW-0547">Nucleotide-binding</keyword>
<evidence type="ECO:0000256" key="1">
    <source>
        <dbReference type="ARBA" id="ARBA00022490"/>
    </source>
</evidence>
<comment type="function">
    <text evidence="10 11">Involved in cell wall formation. Catalyzes the final step in the synthesis of UDP-N-acetylmuramoyl-pentapeptide, the precursor of murein.</text>
</comment>
<keyword evidence="2 10" id="KW-0436">Ligase</keyword>
<dbReference type="InterPro" id="IPR004101">
    <property type="entry name" value="Mur_ligase_C"/>
</dbReference>
<name>A0A380CGQ4_SPOPA</name>
<dbReference type="GO" id="GO:0008360">
    <property type="term" value="P:regulation of cell shape"/>
    <property type="evidence" value="ECO:0007669"/>
    <property type="project" value="UniProtKB-KW"/>
</dbReference>
<dbReference type="SUPFAM" id="SSF63418">
    <property type="entry name" value="MurE/MurF N-terminal domain"/>
    <property type="match status" value="1"/>
</dbReference>
<dbReference type="EC" id="6.3.2.10" evidence="10 11"/>
<dbReference type="PANTHER" id="PTHR43024">
    <property type="entry name" value="UDP-N-ACETYLMURAMOYL-TRIPEPTIDE--D-ALANYL-D-ALANINE LIGASE"/>
    <property type="match status" value="1"/>
</dbReference>
<gene>
    <name evidence="10 15" type="primary">murF</name>
    <name evidence="15" type="ORF">NCTC4822_02977</name>
</gene>
<dbReference type="GO" id="GO:0008766">
    <property type="term" value="F:UDP-N-acetylmuramoylalanyl-D-glutamyl-2,6-diaminopimelate-D-alanyl-D-alanine ligase activity"/>
    <property type="evidence" value="ECO:0007669"/>
    <property type="project" value="RHEA"/>
</dbReference>
<sequence length="460" mass="50795">MKERLRTVADWLQVDGQHVGEIMVHGVSIDSRTVKEGDLFIPFRGEQVNGHRYVRNAIEQGAVASFWLNDEPNPPEDIPLLFVEDAELALQEMARAYRRELTCKVIGITGSNGKTSTKDLVASVLSPYANVKKTEGNFNNELGLPLTILSLEKDTDFAVLEMGMSGFGEISFLSTLAKPDYVVITNIGEAHMQDLGSREGIAKAKFEIVDGLSKNGKLLFDGDEPLLKPFVKEASEVTAYAFGYGENNDLPLQSVQSTDAGSEFTVKGLLDGTFTIPVFGAHQVKNTLAAILIAKEVGISVEQTQQALKSASLTAMRMQPIVGKNDALFINDAYNAAPTSMQAALSFLKETELRNEKWVVLGDMLELGENEKTYHEALSEELLQMDLAGILLYGPRMKWLYDVLENKVDNQQLLWSEREYDPIEQVLEKHTGSGSVVLLKGSRGMALERVLEAFLEQDSQ</sequence>
<feature type="domain" description="Mur ligase N-terminal catalytic" evidence="12">
    <location>
        <begin position="24"/>
        <end position="98"/>
    </location>
</feature>
<evidence type="ECO:0000256" key="10">
    <source>
        <dbReference type="HAMAP-Rule" id="MF_02019"/>
    </source>
</evidence>
<evidence type="ECO:0000256" key="7">
    <source>
        <dbReference type="ARBA" id="ARBA00022984"/>
    </source>
</evidence>
<organism evidence="15 16">
    <name type="scientific">Sporosarcina pasteurii</name>
    <name type="common">Bacillus pasteurii</name>
    <dbReference type="NCBI Taxonomy" id="1474"/>
    <lineage>
        <taxon>Bacteria</taxon>
        <taxon>Bacillati</taxon>
        <taxon>Bacillota</taxon>
        <taxon>Bacilli</taxon>
        <taxon>Bacillales</taxon>
        <taxon>Caryophanaceae</taxon>
        <taxon>Sporosarcina</taxon>
    </lineage>
</organism>
<dbReference type="Pfam" id="PF08245">
    <property type="entry name" value="Mur_ligase_M"/>
    <property type="match status" value="1"/>
</dbReference>
<dbReference type="GO" id="GO:0047480">
    <property type="term" value="F:UDP-N-acetylmuramoyl-tripeptide-D-alanyl-D-alanine ligase activity"/>
    <property type="evidence" value="ECO:0007669"/>
    <property type="project" value="UniProtKB-UniRule"/>
</dbReference>
<comment type="pathway">
    <text evidence="10 11">Cell wall biogenesis; peptidoglycan biosynthesis.</text>
</comment>
<evidence type="ECO:0000256" key="3">
    <source>
        <dbReference type="ARBA" id="ARBA00022618"/>
    </source>
</evidence>
<dbReference type="GO" id="GO:0005737">
    <property type="term" value="C:cytoplasm"/>
    <property type="evidence" value="ECO:0007669"/>
    <property type="project" value="UniProtKB-SubCell"/>
</dbReference>
<dbReference type="InterPro" id="IPR013221">
    <property type="entry name" value="Mur_ligase_cen"/>
</dbReference>
<keyword evidence="7 10" id="KW-0573">Peptidoglycan synthesis</keyword>
<comment type="similarity">
    <text evidence="10">Belongs to the MurCDEF family. MurF subfamily.</text>
</comment>
<evidence type="ECO:0000313" key="16">
    <source>
        <dbReference type="Proteomes" id="UP000254519"/>
    </source>
</evidence>
<evidence type="ECO:0000256" key="4">
    <source>
        <dbReference type="ARBA" id="ARBA00022741"/>
    </source>
</evidence>
<dbReference type="AlphaFoldDB" id="A0A380CGQ4"/>
<dbReference type="InterPro" id="IPR000713">
    <property type="entry name" value="Mur_ligase_N"/>
</dbReference>
<dbReference type="UniPathway" id="UPA00219"/>
<keyword evidence="8 10" id="KW-0131">Cell cycle</keyword>
<evidence type="ECO:0000313" key="15">
    <source>
        <dbReference type="EMBL" id="SUJ20254.1"/>
    </source>
</evidence>
<dbReference type="Pfam" id="PF01225">
    <property type="entry name" value="Mur_ligase"/>
    <property type="match status" value="1"/>
</dbReference>
<comment type="catalytic activity">
    <reaction evidence="10 11">
        <text>D-alanyl-D-alanine + UDP-N-acetyl-alpha-D-muramoyl-L-alanyl-gamma-D-glutamyl-meso-2,6-diaminopimelate + ATP = UDP-N-acetyl-alpha-D-muramoyl-L-alanyl-gamma-D-glutamyl-meso-2,6-diaminopimeloyl-D-alanyl-D-alanine + ADP + phosphate + H(+)</text>
        <dbReference type="Rhea" id="RHEA:28374"/>
        <dbReference type="ChEBI" id="CHEBI:15378"/>
        <dbReference type="ChEBI" id="CHEBI:30616"/>
        <dbReference type="ChEBI" id="CHEBI:43474"/>
        <dbReference type="ChEBI" id="CHEBI:57822"/>
        <dbReference type="ChEBI" id="CHEBI:61386"/>
        <dbReference type="ChEBI" id="CHEBI:83905"/>
        <dbReference type="ChEBI" id="CHEBI:456216"/>
        <dbReference type="EC" id="6.3.2.10"/>
    </reaction>
</comment>
<feature type="domain" description="Mur ligase C-terminal" evidence="13">
    <location>
        <begin position="316"/>
        <end position="443"/>
    </location>
</feature>
<evidence type="ECO:0000259" key="13">
    <source>
        <dbReference type="Pfam" id="PF02875"/>
    </source>
</evidence>
<dbReference type="Gene3D" id="3.40.1390.10">
    <property type="entry name" value="MurE/MurF, N-terminal domain"/>
    <property type="match status" value="1"/>
</dbReference>
<dbReference type="SUPFAM" id="SSF53244">
    <property type="entry name" value="MurD-like peptide ligases, peptide-binding domain"/>
    <property type="match status" value="1"/>
</dbReference>
<dbReference type="Proteomes" id="UP000254519">
    <property type="component" value="Unassembled WGS sequence"/>
</dbReference>
<keyword evidence="9 10" id="KW-0961">Cell wall biogenesis/degradation</keyword>
<dbReference type="GO" id="GO:0005524">
    <property type="term" value="F:ATP binding"/>
    <property type="evidence" value="ECO:0007669"/>
    <property type="project" value="UniProtKB-UniRule"/>
</dbReference>
<dbReference type="InterPro" id="IPR051046">
    <property type="entry name" value="MurCDEF_CellWall_CoF430Synth"/>
</dbReference>
<dbReference type="Gene3D" id="3.90.190.20">
    <property type="entry name" value="Mur ligase, C-terminal domain"/>
    <property type="match status" value="1"/>
</dbReference>
<dbReference type="OrthoDB" id="9801978at2"/>
<protein>
    <recommendedName>
        <fullName evidence="10 11">UDP-N-acetylmuramoyl-tripeptide--D-alanyl-D-alanine ligase</fullName>
        <ecNumber evidence="10 11">6.3.2.10</ecNumber>
    </recommendedName>
    <alternativeName>
        <fullName evidence="10">D-alanyl-D-alanine-adding enzyme</fullName>
    </alternativeName>
</protein>
<evidence type="ECO:0000256" key="8">
    <source>
        <dbReference type="ARBA" id="ARBA00023306"/>
    </source>
</evidence>
<keyword evidence="6 10" id="KW-0133">Cell shape</keyword>
<evidence type="ECO:0000256" key="6">
    <source>
        <dbReference type="ARBA" id="ARBA00022960"/>
    </source>
</evidence>
<accession>A0A380CGQ4</accession>
<evidence type="ECO:0000256" key="9">
    <source>
        <dbReference type="ARBA" id="ARBA00023316"/>
    </source>
</evidence>
<evidence type="ECO:0000256" key="11">
    <source>
        <dbReference type="RuleBase" id="RU004136"/>
    </source>
</evidence>
<comment type="subcellular location">
    <subcellularLocation>
        <location evidence="10 11">Cytoplasm</location>
    </subcellularLocation>
</comment>
<dbReference type="InterPro" id="IPR036565">
    <property type="entry name" value="Mur-like_cat_sf"/>
</dbReference>
<feature type="binding site" evidence="10">
    <location>
        <begin position="110"/>
        <end position="116"/>
    </location>
    <ligand>
        <name>ATP</name>
        <dbReference type="ChEBI" id="CHEBI:30616"/>
    </ligand>
</feature>
<proteinExistence type="inferred from homology"/>
<keyword evidence="1 10" id="KW-0963">Cytoplasm</keyword>